<evidence type="ECO:0000256" key="2">
    <source>
        <dbReference type="ARBA" id="ARBA00009287"/>
    </source>
</evidence>
<evidence type="ECO:0000313" key="11">
    <source>
        <dbReference type="EMBL" id="EHB16401.1"/>
    </source>
</evidence>
<dbReference type="PANTHER" id="PTHR17575">
    <property type="entry name" value="UROCORTIN-2 AND 3"/>
    <property type="match status" value="1"/>
</dbReference>
<dbReference type="EMBL" id="GEBF01007158">
    <property type="protein sequence ID" value="JAN96474.1"/>
    <property type="molecule type" value="Transcribed_RNA"/>
</dbReference>
<evidence type="ECO:0000313" key="12">
    <source>
        <dbReference type="EMBL" id="JAN96474.1"/>
    </source>
</evidence>
<dbReference type="InterPro" id="IPR024270">
    <property type="entry name" value="Urocortin_II/III"/>
</dbReference>
<evidence type="ECO:0000313" key="13">
    <source>
        <dbReference type="Proteomes" id="UP000006813"/>
    </source>
</evidence>
<gene>
    <name evidence="15" type="primary">Ucn3</name>
    <name evidence="12" type="synonym">UCN3</name>
    <name evidence="11" type="ORF">GW7_20247</name>
</gene>
<dbReference type="Pfam" id="PF00473">
    <property type="entry name" value="CRF"/>
    <property type="match status" value="1"/>
</dbReference>
<evidence type="ECO:0000313" key="14">
    <source>
        <dbReference type="Proteomes" id="UP000694906"/>
    </source>
</evidence>
<sequence>MLMPAPFLLLLLLLLGDPTMGLSRRFYKAGPVFSFLNTALSELKQNGMEDAPLLSKKSFHYLPSQDPSSRAAAEGNQDKDRTFPGSGGGVGSTRYKYLSRAPQRKKLHQDKGRSGQRSKFTLSLDVPTDIMNILFNIARAKDSRARAAVNAQLMAQIGRKK</sequence>
<feature type="chain" id="PRO_5007661209" evidence="9">
    <location>
        <begin position="22"/>
        <end position="161"/>
    </location>
</feature>
<organism evidence="11 13">
    <name type="scientific">Heterocephalus glaber</name>
    <name type="common">Naked mole rat</name>
    <dbReference type="NCBI Taxonomy" id="10181"/>
    <lineage>
        <taxon>Eukaryota</taxon>
        <taxon>Metazoa</taxon>
        <taxon>Chordata</taxon>
        <taxon>Craniata</taxon>
        <taxon>Vertebrata</taxon>
        <taxon>Euteleostomi</taxon>
        <taxon>Mammalia</taxon>
        <taxon>Eutheria</taxon>
        <taxon>Euarchontoglires</taxon>
        <taxon>Glires</taxon>
        <taxon>Rodentia</taxon>
        <taxon>Hystricomorpha</taxon>
        <taxon>Bathyergidae</taxon>
        <taxon>Heterocephalus</taxon>
    </lineage>
</organism>
<accession>G5C4E0</accession>
<reference evidence="12" key="2">
    <citation type="submission" date="2015-10" db="EMBL/GenBank/DDBJ databases">
        <title>FRAMA: From RNA-seq data to annotated mRNA assemblies.</title>
        <authorList>
            <person name="Bens M."/>
            <person name="Sahm A."/>
            <person name="Jahn N."/>
            <person name="Morhart M."/>
            <person name="Holtze S."/>
            <person name="Hildebrandt T.B."/>
            <person name="Platzer M."/>
            <person name="Szafranski K."/>
        </authorList>
    </citation>
    <scope>NUCLEOTIDE SEQUENCE</scope>
    <source>
        <tissue evidence="12">Ovary</tissue>
    </source>
</reference>
<dbReference type="Proteomes" id="UP000694906">
    <property type="component" value="Unplaced"/>
</dbReference>
<keyword evidence="5" id="KW-0372">Hormone</keyword>
<dbReference type="CTD" id="114131"/>
<evidence type="ECO:0000313" key="15">
    <source>
        <dbReference type="RefSeq" id="XP_004859926.1"/>
    </source>
</evidence>
<dbReference type="GeneID" id="101716202"/>
<dbReference type="Proteomes" id="UP000006813">
    <property type="component" value="Unassembled WGS sequence"/>
</dbReference>
<comment type="subcellular location">
    <subcellularLocation>
        <location evidence="1">Secreted</location>
    </subcellularLocation>
</comment>
<dbReference type="InterPro" id="IPR000187">
    <property type="entry name" value="CRF"/>
</dbReference>
<evidence type="ECO:0000256" key="3">
    <source>
        <dbReference type="ARBA" id="ARBA00011328"/>
    </source>
</evidence>
<evidence type="ECO:0000256" key="5">
    <source>
        <dbReference type="ARBA" id="ARBA00022702"/>
    </source>
</evidence>
<dbReference type="eggNOG" id="ENOG502S1WZ">
    <property type="taxonomic scope" value="Eukaryota"/>
</dbReference>
<dbReference type="GO" id="GO:0051431">
    <property type="term" value="F:corticotropin-releasing hormone receptor 2 binding"/>
    <property type="evidence" value="ECO:0007669"/>
    <property type="project" value="InterPro"/>
</dbReference>
<dbReference type="GO" id="GO:0031669">
    <property type="term" value="P:cellular response to nutrient levels"/>
    <property type="evidence" value="ECO:0007669"/>
    <property type="project" value="TreeGrafter"/>
</dbReference>
<protein>
    <submittedName>
        <fullName evidence="11 12 15">Urocortin-3</fullName>
    </submittedName>
</protein>
<dbReference type="AlphaFoldDB" id="G5C4E0"/>
<comment type="subunit">
    <text evidence="3">Binds with high affinity to CRF receptors 2-alpha and 2-beta.</text>
</comment>
<dbReference type="OrthoDB" id="9949770at2759"/>
<dbReference type="PANTHER" id="PTHR17575:SF1">
    <property type="entry name" value="UROCORTIN-3"/>
    <property type="match status" value="1"/>
</dbReference>
<feature type="signal peptide" evidence="9">
    <location>
        <begin position="1"/>
        <end position="21"/>
    </location>
</feature>
<dbReference type="STRING" id="10181.G5C4E0"/>
<name>G5C4E0_HETGA</name>
<keyword evidence="14" id="KW-1185">Reference proteome</keyword>
<comment type="function">
    <text evidence="7">Suppresses food intake, delays gastric emptying and decreases heat-induced edema. Might represent an endogenous ligand for maintaining homeostasis after stress.</text>
</comment>
<evidence type="ECO:0000256" key="9">
    <source>
        <dbReference type="SAM" id="SignalP"/>
    </source>
</evidence>
<keyword evidence="6 9" id="KW-0732">Signal</keyword>
<evidence type="ECO:0000256" key="7">
    <source>
        <dbReference type="ARBA" id="ARBA00025160"/>
    </source>
</evidence>
<proteinExistence type="inferred from homology"/>
<evidence type="ECO:0000259" key="10">
    <source>
        <dbReference type="Pfam" id="PF00473"/>
    </source>
</evidence>
<dbReference type="GO" id="GO:0005615">
    <property type="term" value="C:extracellular space"/>
    <property type="evidence" value="ECO:0007669"/>
    <property type="project" value="InterPro"/>
</dbReference>
<dbReference type="GO" id="GO:0007586">
    <property type="term" value="P:digestion"/>
    <property type="evidence" value="ECO:0007669"/>
    <property type="project" value="InterPro"/>
</dbReference>
<evidence type="ECO:0000256" key="4">
    <source>
        <dbReference type="ARBA" id="ARBA00022525"/>
    </source>
</evidence>
<dbReference type="RefSeq" id="XP_004859926.1">
    <property type="nucleotide sequence ID" value="XM_004859869.2"/>
</dbReference>
<evidence type="ECO:0000256" key="6">
    <source>
        <dbReference type="ARBA" id="ARBA00022729"/>
    </source>
</evidence>
<evidence type="ECO:0000256" key="1">
    <source>
        <dbReference type="ARBA" id="ARBA00004613"/>
    </source>
</evidence>
<comment type="similarity">
    <text evidence="2">Belongs to the sauvagine/corticotropin-releasing factor/urotensin I family.</text>
</comment>
<reference evidence="15" key="3">
    <citation type="submission" date="2025-04" db="UniProtKB">
        <authorList>
            <consortium name="RefSeq"/>
        </authorList>
    </citation>
    <scope>IDENTIFICATION</scope>
</reference>
<reference evidence="11 13" key="1">
    <citation type="journal article" date="2011" name="Nature">
        <title>Genome sequencing reveals insights into physiology and longevity of the naked mole rat.</title>
        <authorList>
            <person name="Kim E.B."/>
            <person name="Fang X."/>
            <person name="Fushan A.A."/>
            <person name="Huang Z."/>
            <person name="Lobanov A.V."/>
            <person name="Han L."/>
            <person name="Marino S.M."/>
            <person name="Sun X."/>
            <person name="Turanov A.A."/>
            <person name="Yang P."/>
            <person name="Yim S.H."/>
            <person name="Zhao X."/>
            <person name="Kasaikina M.V."/>
            <person name="Stoletzki N."/>
            <person name="Peng C."/>
            <person name="Polak P."/>
            <person name="Xiong Z."/>
            <person name="Kiezun A."/>
            <person name="Zhu Y."/>
            <person name="Chen Y."/>
            <person name="Kryukov G.V."/>
            <person name="Zhang Q."/>
            <person name="Peshkin L."/>
            <person name="Yang L."/>
            <person name="Bronson R.T."/>
            <person name="Buffenstein R."/>
            <person name="Wang B."/>
            <person name="Han C."/>
            <person name="Li Q."/>
            <person name="Chen L."/>
            <person name="Zhao W."/>
            <person name="Sunyaev S.R."/>
            <person name="Park T.J."/>
            <person name="Zhang G."/>
            <person name="Wang J."/>
            <person name="Gladyshev V.N."/>
        </authorList>
    </citation>
    <scope>NUCLEOTIDE SEQUENCE [LARGE SCALE GENOMIC DNA]</scope>
</reference>
<feature type="region of interest" description="Disordered" evidence="8">
    <location>
        <begin position="59"/>
        <end position="120"/>
    </location>
</feature>
<evidence type="ECO:0000256" key="8">
    <source>
        <dbReference type="SAM" id="MobiDB-lite"/>
    </source>
</evidence>
<dbReference type="KEGG" id="hgl:101716202"/>
<feature type="domain" description="Corticotropin-releasing factor" evidence="10">
    <location>
        <begin position="120"/>
        <end position="157"/>
    </location>
</feature>
<keyword evidence="4" id="KW-0964">Secreted</keyword>
<dbReference type="GO" id="GO:0009755">
    <property type="term" value="P:hormone-mediated signaling pathway"/>
    <property type="evidence" value="ECO:0007669"/>
    <property type="project" value="TreeGrafter"/>
</dbReference>
<dbReference type="GO" id="GO:0007189">
    <property type="term" value="P:adenylate cyclase-activating G protein-coupled receptor signaling pathway"/>
    <property type="evidence" value="ECO:0007669"/>
    <property type="project" value="Ensembl"/>
</dbReference>
<dbReference type="EMBL" id="JH173299">
    <property type="protein sequence ID" value="EHB16401.1"/>
    <property type="molecule type" value="Genomic_DNA"/>
</dbReference>
<dbReference type="GO" id="GO:0005179">
    <property type="term" value="F:hormone activity"/>
    <property type="evidence" value="ECO:0007669"/>
    <property type="project" value="UniProtKB-KW"/>
</dbReference>